<protein>
    <submittedName>
        <fullName evidence="1">Uncharacterized protein</fullName>
    </submittedName>
</protein>
<dbReference type="AlphaFoldDB" id="A0A0H5QQK8"/>
<organism evidence="1">
    <name type="scientific">uncultured prokaryote</name>
    <dbReference type="NCBI Taxonomy" id="198431"/>
    <lineage>
        <taxon>unclassified sequences</taxon>
        <taxon>environmental samples</taxon>
    </lineage>
</organism>
<geneLocation type="plasmid" evidence="1">
    <name>pRGRH1800</name>
</geneLocation>
<reference evidence="1" key="2">
    <citation type="submission" date="2015-07" db="EMBL/GenBank/DDBJ databases">
        <title>Plasmids, circular viruses and viroids from rat gut.</title>
        <authorList>
            <person name="Jorgensen T.J."/>
            <person name="Hansen M.A."/>
            <person name="Xu Z."/>
            <person name="Tabak M.A."/>
            <person name="Sorensen S.J."/>
            <person name="Hansen L.H."/>
        </authorList>
    </citation>
    <scope>NUCLEOTIDE SEQUENCE</scope>
    <source>
        <plasmid evidence="1">pRGRH1800</plasmid>
    </source>
</reference>
<reference evidence="1" key="1">
    <citation type="submission" date="2015-06" db="EMBL/GenBank/DDBJ databases">
        <authorList>
            <person name="Joergensen T."/>
        </authorList>
    </citation>
    <scope>NUCLEOTIDE SEQUENCE</scope>
    <source>
        <plasmid evidence="1">pRGRH1800</plasmid>
    </source>
</reference>
<keyword evidence="1" id="KW-0614">Plasmid</keyword>
<evidence type="ECO:0000313" key="1">
    <source>
        <dbReference type="EMBL" id="CRY97972.1"/>
    </source>
</evidence>
<accession>A0A0H5QQK8</accession>
<sequence>MENGDILSLLSLLTKLIGAEVVAMSDNTVTCSFTMDRDVYNAYKSIVASYGENVKGNIVRYMKSVIMYETPNAETIQAIKEVQELKKNPHKKSYSSFSEILAEMEEDDEV</sequence>
<name>A0A0H5QQK8_9ZZZZ</name>
<dbReference type="EMBL" id="LN854299">
    <property type="protein sequence ID" value="CRY97972.1"/>
    <property type="molecule type" value="Genomic_DNA"/>
</dbReference>
<proteinExistence type="predicted"/>